<keyword evidence="7" id="KW-0067">ATP-binding</keyword>
<dbReference type="EC" id="2.7.13.3" evidence="2"/>
<dbReference type="InterPro" id="IPR036890">
    <property type="entry name" value="HATPase_C_sf"/>
</dbReference>
<dbReference type="InterPro" id="IPR050482">
    <property type="entry name" value="Sensor_HK_TwoCompSys"/>
</dbReference>
<dbReference type="RefSeq" id="WP_154563677.1">
    <property type="nucleotide sequence ID" value="NZ_JAQQFJ010000007.1"/>
</dbReference>
<evidence type="ECO:0000256" key="3">
    <source>
        <dbReference type="ARBA" id="ARBA00022553"/>
    </source>
</evidence>
<proteinExistence type="predicted"/>
<evidence type="ECO:0000256" key="2">
    <source>
        <dbReference type="ARBA" id="ARBA00012438"/>
    </source>
</evidence>
<dbReference type="PANTHER" id="PTHR24421:SF10">
    <property type="entry name" value="NITRATE_NITRITE SENSOR PROTEIN NARQ"/>
    <property type="match status" value="1"/>
</dbReference>
<evidence type="ECO:0000256" key="5">
    <source>
        <dbReference type="ARBA" id="ARBA00022741"/>
    </source>
</evidence>
<protein>
    <recommendedName>
        <fullName evidence="2">histidine kinase</fullName>
        <ecNumber evidence="2">2.7.13.3</ecNumber>
    </recommendedName>
</protein>
<dbReference type="CDD" id="cd16917">
    <property type="entry name" value="HATPase_UhpB-NarQ-NarX-like"/>
    <property type="match status" value="1"/>
</dbReference>
<dbReference type="Gene3D" id="3.30.565.10">
    <property type="entry name" value="Histidine kinase-like ATPase, C-terminal domain"/>
    <property type="match status" value="1"/>
</dbReference>
<evidence type="ECO:0000256" key="7">
    <source>
        <dbReference type="ARBA" id="ARBA00022840"/>
    </source>
</evidence>
<dbReference type="AlphaFoldDB" id="A0A6N6WAE4"/>
<comment type="caution">
    <text evidence="10">The sequence shown here is derived from an EMBL/GenBank/DDBJ whole genome shotgun (WGS) entry which is preliminary data.</text>
</comment>
<evidence type="ECO:0000313" key="11">
    <source>
        <dbReference type="Proteomes" id="UP000463700"/>
    </source>
</evidence>
<dbReference type="Proteomes" id="UP000463700">
    <property type="component" value="Unassembled WGS sequence"/>
</dbReference>
<organism evidence="10 11">
    <name type="scientific">Paraburkholderia madseniana</name>
    <dbReference type="NCBI Taxonomy" id="2599607"/>
    <lineage>
        <taxon>Bacteria</taxon>
        <taxon>Pseudomonadati</taxon>
        <taxon>Pseudomonadota</taxon>
        <taxon>Betaproteobacteria</taxon>
        <taxon>Burkholderiales</taxon>
        <taxon>Burkholderiaceae</taxon>
        <taxon>Paraburkholderia</taxon>
    </lineage>
</organism>
<dbReference type="EMBL" id="VOSW01000051">
    <property type="protein sequence ID" value="KAE8757151.1"/>
    <property type="molecule type" value="Genomic_DNA"/>
</dbReference>
<dbReference type="SUPFAM" id="SSF55874">
    <property type="entry name" value="ATPase domain of HSP90 chaperone/DNA topoisomerase II/histidine kinase"/>
    <property type="match status" value="1"/>
</dbReference>
<reference evidence="10 11" key="1">
    <citation type="journal article" date="2020" name="Int. J. Syst. Evol. Microbiol.">
        <title>Paraburkholderia madseniana sp. nov., a phenolic acid-degrading bacterium isolated from acidic forest soil.</title>
        <authorList>
            <person name="Wilhelm R.C."/>
            <person name="Murphy S.J.L."/>
            <person name="Feriancek N.M."/>
            <person name="Karasz D.C."/>
            <person name="DeRito C.M."/>
            <person name="Newman J.D."/>
            <person name="Buckley D.H."/>
        </authorList>
    </citation>
    <scope>NUCLEOTIDE SEQUENCE [LARGE SCALE GENOMIC DNA]</scope>
    <source>
        <strain evidence="10 11">RP11</strain>
    </source>
</reference>
<dbReference type="Gene3D" id="1.20.5.1930">
    <property type="match status" value="1"/>
</dbReference>
<keyword evidence="4" id="KW-0808">Transferase</keyword>
<evidence type="ECO:0000313" key="10">
    <source>
        <dbReference type="EMBL" id="KAE8757151.1"/>
    </source>
</evidence>
<evidence type="ECO:0000256" key="6">
    <source>
        <dbReference type="ARBA" id="ARBA00022777"/>
    </source>
</evidence>
<evidence type="ECO:0000256" key="1">
    <source>
        <dbReference type="ARBA" id="ARBA00000085"/>
    </source>
</evidence>
<dbReference type="Pfam" id="PF02518">
    <property type="entry name" value="HATPase_c"/>
    <property type="match status" value="1"/>
</dbReference>
<dbReference type="PROSITE" id="PS50109">
    <property type="entry name" value="HIS_KIN"/>
    <property type="match status" value="1"/>
</dbReference>
<dbReference type="SMART" id="SM00387">
    <property type="entry name" value="HATPase_c"/>
    <property type="match status" value="1"/>
</dbReference>
<dbReference type="InterPro" id="IPR011712">
    <property type="entry name" value="Sig_transdc_His_kin_sub3_dim/P"/>
</dbReference>
<sequence>MAVTRTLVQRDASTQLVDGGGEVDCDAGTRALIRELHDSVAQQLGFMSFLVSRVQQQVRNPEAAEPLLAELRTTMTRLQRDVRQLITGARLTLEGRSWRQALADSVDEFSRRCNVVFELDNRMPEIELAPDVALHALQIVREALSNVVRHAHARHARIEVIDDPAGALCVTVTDDGLGLRPASVEENHYGLEIMRERARAIGAQVAIENVQPNGTRVRLLVPNDDARKEFLDGSDDVASD</sequence>
<dbReference type="OrthoDB" id="9811306at2"/>
<dbReference type="GO" id="GO:0000155">
    <property type="term" value="F:phosphorelay sensor kinase activity"/>
    <property type="evidence" value="ECO:0007669"/>
    <property type="project" value="InterPro"/>
</dbReference>
<name>A0A6N6WAE4_9BURK</name>
<dbReference type="InterPro" id="IPR005467">
    <property type="entry name" value="His_kinase_dom"/>
</dbReference>
<dbReference type="Pfam" id="PF07730">
    <property type="entry name" value="HisKA_3"/>
    <property type="match status" value="1"/>
</dbReference>
<feature type="domain" description="Histidine kinase" evidence="9">
    <location>
        <begin position="31"/>
        <end position="225"/>
    </location>
</feature>
<evidence type="ECO:0000256" key="4">
    <source>
        <dbReference type="ARBA" id="ARBA00022679"/>
    </source>
</evidence>
<comment type="catalytic activity">
    <reaction evidence="1">
        <text>ATP + protein L-histidine = ADP + protein N-phospho-L-histidine.</text>
        <dbReference type="EC" id="2.7.13.3"/>
    </reaction>
</comment>
<keyword evidence="6" id="KW-0418">Kinase</keyword>
<keyword evidence="8" id="KW-0902">Two-component regulatory system</keyword>
<dbReference type="GO" id="GO:0005524">
    <property type="term" value="F:ATP binding"/>
    <property type="evidence" value="ECO:0007669"/>
    <property type="project" value="UniProtKB-KW"/>
</dbReference>
<evidence type="ECO:0000256" key="8">
    <source>
        <dbReference type="ARBA" id="ARBA00023012"/>
    </source>
</evidence>
<dbReference type="GO" id="GO:0046983">
    <property type="term" value="F:protein dimerization activity"/>
    <property type="evidence" value="ECO:0007669"/>
    <property type="project" value="InterPro"/>
</dbReference>
<evidence type="ECO:0000259" key="9">
    <source>
        <dbReference type="PROSITE" id="PS50109"/>
    </source>
</evidence>
<gene>
    <name evidence="10" type="ORF">FSO04_25425</name>
</gene>
<dbReference type="PANTHER" id="PTHR24421">
    <property type="entry name" value="NITRATE/NITRITE SENSOR PROTEIN NARX-RELATED"/>
    <property type="match status" value="1"/>
</dbReference>
<keyword evidence="5" id="KW-0547">Nucleotide-binding</keyword>
<accession>A0A6N6WAE4</accession>
<dbReference type="GO" id="GO:0016020">
    <property type="term" value="C:membrane"/>
    <property type="evidence" value="ECO:0007669"/>
    <property type="project" value="InterPro"/>
</dbReference>
<dbReference type="InterPro" id="IPR003594">
    <property type="entry name" value="HATPase_dom"/>
</dbReference>
<keyword evidence="3" id="KW-0597">Phosphoprotein</keyword>